<feature type="transmembrane region" description="Helical" evidence="9">
    <location>
        <begin position="212"/>
        <end position="233"/>
    </location>
</feature>
<evidence type="ECO:0000256" key="1">
    <source>
        <dbReference type="ARBA" id="ARBA00004653"/>
    </source>
</evidence>
<evidence type="ECO:0000256" key="3">
    <source>
        <dbReference type="ARBA" id="ARBA00022692"/>
    </source>
</evidence>
<evidence type="ECO:0000256" key="9">
    <source>
        <dbReference type="RuleBase" id="RU361264"/>
    </source>
</evidence>
<keyword evidence="3 9" id="KW-0812">Transmembrane</keyword>
<feature type="compositionally biased region" description="Polar residues" evidence="10">
    <location>
        <begin position="11"/>
        <end position="39"/>
    </location>
</feature>
<evidence type="ECO:0000256" key="10">
    <source>
        <dbReference type="SAM" id="MobiDB-lite"/>
    </source>
</evidence>
<protein>
    <recommendedName>
        <fullName evidence="9">Protein YIPF</fullName>
    </recommendedName>
</protein>
<dbReference type="EMBL" id="CAJFCJ010000006">
    <property type="protein sequence ID" value="CAD5116362.1"/>
    <property type="molecule type" value="Genomic_DNA"/>
</dbReference>
<dbReference type="PANTHER" id="PTHR21236">
    <property type="entry name" value="GOLGI MEMBRANE PROTEIN YIP1"/>
    <property type="match status" value="1"/>
</dbReference>
<evidence type="ECO:0000256" key="2">
    <source>
        <dbReference type="ARBA" id="ARBA00010596"/>
    </source>
</evidence>
<name>A0A7I8VK02_9ANNE</name>
<evidence type="ECO:0000259" key="11">
    <source>
        <dbReference type="Pfam" id="PF04893"/>
    </source>
</evidence>
<feature type="transmembrane region" description="Helical" evidence="9">
    <location>
        <begin position="182"/>
        <end position="200"/>
    </location>
</feature>
<dbReference type="Pfam" id="PF04893">
    <property type="entry name" value="Yip1"/>
    <property type="match status" value="1"/>
</dbReference>
<accession>A0A7I8VK02</accession>
<evidence type="ECO:0000256" key="7">
    <source>
        <dbReference type="ARBA" id="ARBA00024188"/>
    </source>
</evidence>
<evidence type="ECO:0000256" key="5">
    <source>
        <dbReference type="ARBA" id="ARBA00023034"/>
    </source>
</evidence>
<feature type="domain" description="Yip1" evidence="11">
    <location>
        <begin position="150"/>
        <end position="284"/>
    </location>
</feature>
<feature type="transmembrane region" description="Helical" evidence="9">
    <location>
        <begin position="271"/>
        <end position="288"/>
    </location>
</feature>
<evidence type="ECO:0000313" key="13">
    <source>
        <dbReference type="Proteomes" id="UP000549394"/>
    </source>
</evidence>
<feature type="transmembrane region" description="Helical" evidence="9">
    <location>
        <begin position="160"/>
        <end position="176"/>
    </location>
</feature>
<dbReference type="Proteomes" id="UP000549394">
    <property type="component" value="Unassembled WGS sequence"/>
</dbReference>
<comment type="caution">
    <text evidence="12">The sequence shown here is derived from an EMBL/GenBank/DDBJ whole genome shotgun (WGS) entry which is preliminary data.</text>
</comment>
<sequence>MASDKPVSVNLDYQTPDNRQFSSDDNQQYRSNNPIQSPSAYVPNDKEFQFVEATYSNSTTTSSTIENQGNYKMTESIGYFGNMNPNTSNTKSRSSASSFLETKGFGWLLEVDDADEEHQVPLLEELDINPKDIFYKLRCVLLPWPKLGYNTEIVRDSPDFWGPLVVVLIYALVSLYGQFRVVSWIITIWLFGSVLIFLLARVLGANVTYSQCLGVIGYSLLPLVLIGLVLPFFSQMVFIGFLFKILGVAWCTYSAGSLLCEESLSHKRTMLLYPIFLLYIYLLSLHTGV</sequence>
<proteinExistence type="inferred from homology"/>
<dbReference type="GO" id="GO:0006888">
    <property type="term" value="P:endoplasmic reticulum to Golgi vesicle-mediated transport"/>
    <property type="evidence" value="ECO:0007669"/>
    <property type="project" value="InterPro"/>
</dbReference>
<feature type="region of interest" description="Disordered" evidence="10">
    <location>
        <begin position="1"/>
        <end position="41"/>
    </location>
</feature>
<evidence type="ECO:0000313" key="12">
    <source>
        <dbReference type="EMBL" id="CAD5116362.1"/>
    </source>
</evidence>
<evidence type="ECO:0000256" key="8">
    <source>
        <dbReference type="ARBA" id="ARBA00037720"/>
    </source>
</evidence>
<dbReference type="PANTHER" id="PTHR21236:SF7">
    <property type="entry name" value="PROTEIN YIPF4"/>
    <property type="match status" value="1"/>
</dbReference>
<keyword evidence="5" id="KW-0333">Golgi apparatus</keyword>
<organism evidence="12 13">
    <name type="scientific">Dimorphilus gyrociliatus</name>
    <dbReference type="NCBI Taxonomy" id="2664684"/>
    <lineage>
        <taxon>Eukaryota</taxon>
        <taxon>Metazoa</taxon>
        <taxon>Spiralia</taxon>
        <taxon>Lophotrochozoa</taxon>
        <taxon>Annelida</taxon>
        <taxon>Polychaeta</taxon>
        <taxon>Polychaeta incertae sedis</taxon>
        <taxon>Dinophilidae</taxon>
        <taxon>Dimorphilus</taxon>
    </lineage>
</organism>
<gene>
    <name evidence="12" type="ORF">DGYR_LOCUS4999</name>
</gene>
<dbReference type="AlphaFoldDB" id="A0A7I8VK02"/>
<dbReference type="GO" id="GO:0005802">
    <property type="term" value="C:trans-Golgi network"/>
    <property type="evidence" value="ECO:0007669"/>
    <property type="project" value="TreeGrafter"/>
</dbReference>
<keyword evidence="6 9" id="KW-0472">Membrane</keyword>
<feature type="transmembrane region" description="Helical" evidence="9">
    <location>
        <begin position="239"/>
        <end position="259"/>
    </location>
</feature>
<reference evidence="12 13" key="1">
    <citation type="submission" date="2020-08" db="EMBL/GenBank/DDBJ databases">
        <authorList>
            <person name="Hejnol A."/>
        </authorList>
    </citation>
    <scope>NUCLEOTIDE SEQUENCE [LARGE SCALE GENOMIC DNA]</scope>
</reference>
<evidence type="ECO:0000256" key="4">
    <source>
        <dbReference type="ARBA" id="ARBA00022989"/>
    </source>
</evidence>
<keyword evidence="4 9" id="KW-1133">Transmembrane helix</keyword>
<dbReference type="InterPro" id="IPR045231">
    <property type="entry name" value="Yip1/4-like"/>
</dbReference>
<comment type="function">
    <text evidence="8">Involved in the maintenance of the Golgi structure.</text>
</comment>
<dbReference type="GO" id="GO:0000139">
    <property type="term" value="C:Golgi membrane"/>
    <property type="evidence" value="ECO:0007669"/>
    <property type="project" value="UniProtKB-SubCell"/>
</dbReference>
<dbReference type="InterPro" id="IPR006977">
    <property type="entry name" value="Yip1_dom"/>
</dbReference>
<keyword evidence="13" id="KW-1185">Reference proteome</keyword>
<evidence type="ECO:0000256" key="6">
    <source>
        <dbReference type="ARBA" id="ARBA00023136"/>
    </source>
</evidence>
<comment type="similarity">
    <text evidence="2 9">Belongs to the YIP1 family.</text>
</comment>
<comment type="subcellular location">
    <subcellularLocation>
        <location evidence="1 9">Golgi apparatus membrane</location>
        <topology evidence="1 9">Multi-pass membrane protein</topology>
    </subcellularLocation>
    <subcellularLocation>
        <location evidence="7">Golgi apparatus</location>
        <location evidence="7">cis-Golgi network membrane</location>
    </subcellularLocation>
</comment>
<dbReference type="OrthoDB" id="411251at2759"/>
<dbReference type="GO" id="GO:0048280">
    <property type="term" value="P:vesicle fusion with Golgi apparatus"/>
    <property type="evidence" value="ECO:0007669"/>
    <property type="project" value="TreeGrafter"/>
</dbReference>